<dbReference type="PANTHER" id="PTHR11699">
    <property type="entry name" value="ALDEHYDE DEHYDROGENASE-RELATED"/>
    <property type="match status" value="1"/>
</dbReference>
<gene>
    <name evidence="4" type="ORF">BE15_28805</name>
</gene>
<sequence>MESKTTAFPHAAGAEADEAAALRTPGATASAGPFPVSGPAGGEPLDDVAETAPSAVGEIVVRARAAQRVWAEVPIGERAELIGKVKRRLLARAEEIAALLHRECGKPIEEATLAEVLPNADLIDYWTVSIEELLDEVTVDLNPLAYPGKAGRVRREPRGVVALITPWNYPVSIPLRTIVPALLAGNAVVFKPSEVTPRSGALVALLFDGLLPDGVLAVAQGGGDVGAALIDAGVDLVVFTGSVATGKKVAVACAERLVPTSLELGGKDSAIVLDDCDLERAARGVVWGAFTNAGQNCASIERVYVEQAIADRFIERVVALTGQLRAGIDVGRMTTARQADIVRRQLEAAVADGAELLAGGAPEPGSLAFPPTVLKVEREDTPLLREETFGPVLPVLVVNNAEEAIARTNASRFALTTSLWTRGYERAHVLARRLRSGVVTINNHGFTGALPAAPWTGTGDSGFGVTSSPHALAELTRPRFYLEDRSRAKSELWWYPYTPALRTIAFAMARVRGGAGWFGRISALVELVAAFARRMLGR</sequence>
<evidence type="ECO:0000313" key="4">
    <source>
        <dbReference type="EMBL" id="KYF72190.1"/>
    </source>
</evidence>
<evidence type="ECO:0000256" key="1">
    <source>
        <dbReference type="ARBA" id="ARBA00023002"/>
    </source>
</evidence>
<feature type="domain" description="Aldehyde dehydrogenase" evidence="3">
    <location>
        <begin position="32"/>
        <end position="478"/>
    </location>
</feature>
<dbReference type="SUPFAM" id="SSF53720">
    <property type="entry name" value="ALDH-like"/>
    <property type="match status" value="1"/>
</dbReference>
<dbReference type="InterPro" id="IPR016162">
    <property type="entry name" value="Ald_DH_N"/>
</dbReference>
<dbReference type="AlphaFoldDB" id="A0A150QW48"/>
<name>A0A150QW48_SORCE</name>
<dbReference type="InterPro" id="IPR015590">
    <property type="entry name" value="Aldehyde_DH_dom"/>
</dbReference>
<comment type="caution">
    <text evidence="4">The sequence shown here is derived from an EMBL/GenBank/DDBJ whole genome shotgun (WGS) entry which is preliminary data.</text>
</comment>
<dbReference type="InterPro" id="IPR016163">
    <property type="entry name" value="Ald_DH_C"/>
</dbReference>
<dbReference type="EMBL" id="JEMA01000282">
    <property type="protein sequence ID" value="KYF72190.1"/>
    <property type="molecule type" value="Genomic_DNA"/>
</dbReference>
<evidence type="ECO:0000313" key="5">
    <source>
        <dbReference type="Proteomes" id="UP000075260"/>
    </source>
</evidence>
<proteinExistence type="predicted"/>
<dbReference type="CDD" id="cd07099">
    <property type="entry name" value="ALDH_DDALDH"/>
    <property type="match status" value="1"/>
</dbReference>
<dbReference type="RefSeq" id="WP_061606520.1">
    <property type="nucleotide sequence ID" value="NZ_JEMA01000282.1"/>
</dbReference>
<keyword evidence="1" id="KW-0560">Oxidoreductase</keyword>
<evidence type="ECO:0000256" key="2">
    <source>
        <dbReference type="SAM" id="MobiDB-lite"/>
    </source>
</evidence>
<dbReference type="GO" id="GO:0016620">
    <property type="term" value="F:oxidoreductase activity, acting on the aldehyde or oxo group of donors, NAD or NADP as acceptor"/>
    <property type="evidence" value="ECO:0007669"/>
    <property type="project" value="InterPro"/>
</dbReference>
<dbReference type="OrthoDB" id="9762913at2"/>
<dbReference type="Proteomes" id="UP000075260">
    <property type="component" value="Unassembled WGS sequence"/>
</dbReference>
<feature type="region of interest" description="Disordered" evidence="2">
    <location>
        <begin position="1"/>
        <end position="48"/>
    </location>
</feature>
<reference evidence="4 5" key="1">
    <citation type="submission" date="2014-02" db="EMBL/GenBank/DDBJ databases">
        <title>The small core and large imbalanced accessory genome model reveals a collaborative survival strategy of Sorangium cellulosum strains in nature.</title>
        <authorList>
            <person name="Han K."/>
            <person name="Peng R."/>
            <person name="Blom J."/>
            <person name="Li Y.-Z."/>
        </authorList>
    </citation>
    <scope>NUCLEOTIDE SEQUENCE [LARGE SCALE GENOMIC DNA]</scope>
    <source>
        <strain evidence="4 5">So0008-312</strain>
    </source>
</reference>
<accession>A0A150QW48</accession>
<dbReference type="Pfam" id="PF00171">
    <property type="entry name" value="Aldedh"/>
    <property type="match status" value="1"/>
</dbReference>
<dbReference type="Gene3D" id="3.40.605.10">
    <property type="entry name" value="Aldehyde Dehydrogenase, Chain A, domain 1"/>
    <property type="match status" value="1"/>
</dbReference>
<organism evidence="4 5">
    <name type="scientific">Sorangium cellulosum</name>
    <name type="common">Polyangium cellulosum</name>
    <dbReference type="NCBI Taxonomy" id="56"/>
    <lineage>
        <taxon>Bacteria</taxon>
        <taxon>Pseudomonadati</taxon>
        <taxon>Myxococcota</taxon>
        <taxon>Polyangia</taxon>
        <taxon>Polyangiales</taxon>
        <taxon>Polyangiaceae</taxon>
        <taxon>Sorangium</taxon>
    </lineage>
</organism>
<dbReference type="Gene3D" id="3.40.309.10">
    <property type="entry name" value="Aldehyde Dehydrogenase, Chain A, domain 2"/>
    <property type="match status" value="1"/>
</dbReference>
<dbReference type="InterPro" id="IPR016161">
    <property type="entry name" value="Ald_DH/histidinol_DH"/>
</dbReference>
<protein>
    <submittedName>
        <fullName evidence="4">Succinate-semialdehyde dehydrogenase</fullName>
    </submittedName>
</protein>
<evidence type="ECO:0000259" key="3">
    <source>
        <dbReference type="Pfam" id="PF00171"/>
    </source>
</evidence>